<dbReference type="AlphaFoldDB" id="A0A2P2PRZ4"/>
<proteinExistence type="predicted"/>
<name>A0A2P2PRZ4_RHIMU</name>
<reference evidence="1" key="1">
    <citation type="submission" date="2018-02" db="EMBL/GenBank/DDBJ databases">
        <title>Rhizophora mucronata_Transcriptome.</title>
        <authorList>
            <person name="Meera S.P."/>
            <person name="Sreeshan A."/>
            <person name="Augustine A."/>
        </authorList>
    </citation>
    <scope>NUCLEOTIDE SEQUENCE</scope>
    <source>
        <tissue evidence="1">Leaf</tissue>
    </source>
</reference>
<accession>A0A2P2PRZ4</accession>
<organism evidence="1">
    <name type="scientific">Rhizophora mucronata</name>
    <name type="common">Asiatic mangrove</name>
    <dbReference type="NCBI Taxonomy" id="61149"/>
    <lineage>
        <taxon>Eukaryota</taxon>
        <taxon>Viridiplantae</taxon>
        <taxon>Streptophyta</taxon>
        <taxon>Embryophyta</taxon>
        <taxon>Tracheophyta</taxon>
        <taxon>Spermatophyta</taxon>
        <taxon>Magnoliopsida</taxon>
        <taxon>eudicotyledons</taxon>
        <taxon>Gunneridae</taxon>
        <taxon>Pentapetalae</taxon>
        <taxon>rosids</taxon>
        <taxon>fabids</taxon>
        <taxon>Malpighiales</taxon>
        <taxon>Rhizophoraceae</taxon>
        <taxon>Rhizophora</taxon>
    </lineage>
</organism>
<protein>
    <submittedName>
        <fullName evidence="1">Uncharacterized protein</fullName>
    </submittedName>
</protein>
<dbReference type="EMBL" id="GGEC01077026">
    <property type="protein sequence ID" value="MBX57510.1"/>
    <property type="molecule type" value="Transcribed_RNA"/>
</dbReference>
<evidence type="ECO:0000313" key="1">
    <source>
        <dbReference type="EMBL" id="MBX57510.1"/>
    </source>
</evidence>
<sequence length="27" mass="3201">MVIFHGLFELFNTVISLIWRERGGFCD</sequence>